<gene>
    <name evidence="1" type="ORF">ACFQB0_02385</name>
</gene>
<accession>A0ABW1VD65</accession>
<reference evidence="2" key="1">
    <citation type="journal article" date="2019" name="Int. J. Syst. Evol. Microbiol.">
        <title>The Global Catalogue of Microorganisms (GCM) 10K type strain sequencing project: providing services to taxonomists for standard genome sequencing and annotation.</title>
        <authorList>
            <consortium name="The Broad Institute Genomics Platform"/>
            <consortium name="The Broad Institute Genome Sequencing Center for Infectious Disease"/>
            <person name="Wu L."/>
            <person name="Ma J."/>
        </authorList>
    </citation>
    <scope>NUCLEOTIDE SEQUENCE [LARGE SCALE GENOMIC DNA]</scope>
    <source>
        <strain evidence="2">CCUG 43304</strain>
    </source>
</reference>
<dbReference type="InterPro" id="IPR009351">
    <property type="entry name" value="AlkZ-like"/>
</dbReference>
<evidence type="ECO:0000313" key="1">
    <source>
        <dbReference type="EMBL" id="MFC6354961.1"/>
    </source>
</evidence>
<keyword evidence="2" id="KW-1185">Reference proteome</keyword>
<evidence type="ECO:0000313" key="2">
    <source>
        <dbReference type="Proteomes" id="UP001596306"/>
    </source>
</evidence>
<dbReference type="EMBL" id="JBHSTP010000001">
    <property type="protein sequence ID" value="MFC6354961.1"/>
    <property type="molecule type" value="Genomic_DNA"/>
</dbReference>
<organism evidence="1 2">
    <name type="scientific">Luethyella okanaganae</name>
    <dbReference type="NCBI Taxonomy" id="69372"/>
    <lineage>
        <taxon>Bacteria</taxon>
        <taxon>Bacillati</taxon>
        <taxon>Actinomycetota</taxon>
        <taxon>Actinomycetes</taxon>
        <taxon>Micrococcales</taxon>
        <taxon>Microbacteriaceae</taxon>
        <taxon>Luethyella</taxon>
    </lineage>
</organism>
<name>A0ABW1VD65_9MICO</name>
<dbReference type="PANTHER" id="PTHR30528">
    <property type="entry name" value="CYTOPLASMIC PROTEIN"/>
    <property type="match status" value="1"/>
</dbReference>
<sequence>MVQSLSPELARRIALAAQGFGRAQSTAPGTRQLNQLIARLGLLQIDSVNVFERSHYLPVFARLGAYDKAALDKLAFAARGRYIEYWAHEAAIIPVETWPMLRWRMEAYRQRAADDLTAWSHANRHMIDWLKAELAEKGPLPASAIEHDANKRTGPWWGWSDVKTGLEVLFRWGELVSAGRRRFERTYALPEQILPDEILGRSVSRAEAHRHLVEHSARAHGIGTNSDLADYFRLRNDETKVATRELAEEGILVPVSVGGWKQQAWLHRDARMPRRLENAALLSPFDPVVWERSRALRLFDFHYRIEIYTPAEKRVFGYYSLPVLVDDRLVGRIDLKSDRQAGILRVQSAWREKHAPDGIAERIAPLVRAAADWQGLDGVVVVERGDLSAALAIALEGAA</sequence>
<proteinExistence type="predicted"/>
<dbReference type="Pfam" id="PF06224">
    <property type="entry name" value="AlkZ-like"/>
    <property type="match status" value="1"/>
</dbReference>
<comment type="caution">
    <text evidence="1">The sequence shown here is derived from an EMBL/GenBank/DDBJ whole genome shotgun (WGS) entry which is preliminary data.</text>
</comment>
<dbReference type="Proteomes" id="UP001596306">
    <property type="component" value="Unassembled WGS sequence"/>
</dbReference>
<protein>
    <submittedName>
        <fullName evidence="1">Winged helix-turn-helix domain-containing protein</fullName>
    </submittedName>
</protein>
<dbReference type="PANTHER" id="PTHR30528:SF0">
    <property type="entry name" value="CYTOPLASMIC PROTEIN"/>
    <property type="match status" value="1"/>
</dbReference>
<dbReference type="RefSeq" id="WP_386727126.1">
    <property type="nucleotide sequence ID" value="NZ_JBHSTP010000001.1"/>
</dbReference>